<evidence type="ECO:0000313" key="3">
    <source>
        <dbReference type="Proteomes" id="UP000648239"/>
    </source>
</evidence>
<protein>
    <submittedName>
        <fullName evidence="2">FixH family protein</fullName>
    </submittedName>
</protein>
<dbReference type="AlphaFoldDB" id="A0A8J6Y0A6"/>
<feature type="transmembrane region" description="Helical" evidence="1">
    <location>
        <begin position="6"/>
        <end position="29"/>
    </location>
</feature>
<dbReference type="Pfam" id="PF05751">
    <property type="entry name" value="FixH"/>
    <property type="match status" value="1"/>
</dbReference>
<keyword evidence="1" id="KW-0472">Membrane</keyword>
<accession>A0A8J6Y0A6</accession>
<keyword evidence="1" id="KW-0812">Transmembrane</keyword>
<comment type="caution">
    <text evidence="2">The sequence shown here is derived from an EMBL/GenBank/DDBJ whole genome shotgun (WGS) entry which is preliminary data.</text>
</comment>
<name>A0A8J6Y0A6_9BACT</name>
<gene>
    <name evidence="2" type="ORF">IFK94_07575</name>
</gene>
<dbReference type="EMBL" id="JACXWD010000019">
    <property type="protein sequence ID" value="MBD3867967.1"/>
    <property type="molecule type" value="Genomic_DNA"/>
</dbReference>
<dbReference type="InterPro" id="IPR008620">
    <property type="entry name" value="FixH"/>
</dbReference>
<dbReference type="Proteomes" id="UP000648239">
    <property type="component" value="Unassembled WGS sequence"/>
</dbReference>
<reference evidence="2 3" key="1">
    <citation type="submission" date="2020-08" db="EMBL/GenBank/DDBJ databases">
        <title>Acidobacteriota in marine sediments use diverse sulfur dissimilation pathways.</title>
        <authorList>
            <person name="Wasmund K."/>
        </authorList>
    </citation>
    <scope>NUCLEOTIDE SEQUENCE [LARGE SCALE GENOMIC DNA]</scope>
    <source>
        <strain evidence="2">MAG AM4</strain>
    </source>
</reference>
<sequence length="159" mass="17849">MKIPGWFWIAFATVILVGGLLAGAIMLFVSWNHPSLTADEDYYQRAVGYDEVKAQEARNLAMGWTLELETRRMVNAGVRETRVGLQVADVAGGPLEGADVTVEAFHLARSGDRFHAVLPAVSPGEYAAFMPLRRVGIWEFRFVIRRDDEMFTAVLEREF</sequence>
<keyword evidence="1" id="KW-1133">Transmembrane helix</keyword>
<evidence type="ECO:0000256" key="1">
    <source>
        <dbReference type="SAM" id="Phobius"/>
    </source>
</evidence>
<organism evidence="2 3">
    <name type="scientific">Candidatus Polarisedimenticola svalbardensis</name>
    <dbReference type="NCBI Taxonomy" id="2886004"/>
    <lineage>
        <taxon>Bacteria</taxon>
        <taxon>Pseudomonadati</taxon>
        <taxon>Acidobacteriota</taxon>
        <taxon>Candidatus Polarisedimenticolia</taxon>
        <taxon>Candidatus Polarisedimenticolales</taxon>
        <taxon>Candidatus Polarisedimenticolaceae</taxon>
        <taxon>Candidatus Polarisedimenticola</taxon>
    </lineage>
</organism>
<evidence type="ECO:0000313" key="2">
    <source>
        <dbReference type="EMBL" id="MBD3867967.1"/>
    </source>
</evidence>
<proteinExistence type="predicted"/>